<reference evidence="2 3" key="1">
    <citation type="submission" date="2016-01" db="EMBL/GenBank/DDBJ databases">
        <title>High potential of lignocellulose degradation of a new Verrucomicrobia species.</title>
        <authorList>
            <person name="Wang Y."/>
            <person name="Shi Y."/>
            <person name="Qiu Z."/>
            <person name="Liu S."/>
            <person name="Yang H."/>
        </authorList>
    </citation>
    <scope>NUCLEOTIDE SEQUENCE [LARGE SCALE GENOMIC DNA]</scope>
    <source>
        <strain evidence="2 3">TSB47</strain>
    </source>
</reference>
<dbReference type="GO" id="GO:0016747">
    <property type="term" value="F:acyltransferase activity, transferring groups other than amino-acyl groups"/>
    <property type="evidence" value="ECO:0007669"/>
    <property type="project" value="TreeGrafter"/>
</dbReference>
<organism evidence="2 3">
    <name type="scientific">Termitidicoccus mucosus</name>
    <dbReference type="NCBI Taxonomy" id="1184151"/>
    <lineage>
        <taxon>Bacteria</taxon>
        <taxon>Pseudomonadati</taxon>
        <taxon>Verrucomicrobiota</taxon>
        <taxon>Opitutia</taxon>
        <taxon>Opitutales</taxon>
        <taxon>Opitutaceae</taxon>
        <taxon>Termitidicoccus</taxon>
    </lineage>
</organism>
<dbReference type="AlphaFoldDB" id="A0A178IL79"/>
<dbReference type="EMBL" id="LRRQ01000076">
    <property type="protein sequence ID" value="OAM89886.1"/>
    <property type="molecule type" value="Genomic_DNA"/>
</dbReference>
<dbReference type="PANTHER" id="PTHR48098">
    <property type="entry name" value="ENTEROCHELIN ESTERASE-RELATED"/>
    <property type="match status" value="1"/>
</dbReference>
<sequence>MHGAMLKFPLYILAALSFAALCAAPAPRVTSVEPRVWRCDFDSAALKRPMRFMVVLPEGVSPGSKERVPVIYFLHGRGRNERTLLQDDACRARLFASPCAIVLPYAREGWYINSPVQAEERYADYIDEVTALSARLFPLGNTAGARAIGGWSMGGYGAMYTAVRRPGDFAAVATMIGLLDFPVPKETGGYAVPPRFGDDPAEWAKRNPIRRLQALRGGTGVRVAYATRAPETGMNRRFIAAATEAGIKVEVESIDGGHTFPVVQALLPGTLTFLEQSLRPPAAPAH</sequence>
<name>A0A178IL79_9BACT</name>
<evidence type="ECO:0000313" key="3">
    <source>
        <dbReference type="Proteomes" id="UP000078486"/>
    </source>
</evidence>
<evidence type="ECO:0008006" key="4">
    <source>
        <dbReference type="Google" id="ProtNLM"/>
    </source>
</evidence>
<feature type="signal peptide" evidence="1">
    <location>
        <begin position="1"/>
        <end position="19"/>
    </location>
</feature>
<keyword evidence="1" id="KW-0732">Signal</keyword>
<dbReference type="InterPro" id="IPR050583">
    <property type="entry name" value="Mycobacterial_A85_antigen"/>
</dbReference>
<dbReference type="Proteomes" id="UP000078486">
    <property type="component" value="Unassembled WGS sequence"/>
</dbReference>
<dbReference type="STRING" id="1184151.AW736_11240"/>
<proteinExistence type="predicted"/>
<evidence type="ECO:0000313" key="2">
    <source>
        <dbReference type="EMBL" id="OAM89886.1"/>
    </source>
</evidence>
<dbReference type="Pfam" id="PF00756">
    <property type="entry name" value="Esterase"/>
    <property type="match status" value="1"/>
</dbReference>
<dbReference type="InterPro" id="IPR000801">
    <property type="entry name" value="Esterase-like"/>
</dbReference>
<feature type="chain" id="PRO_5008089134" description="Esterase" evidence="1">
    <location>
        <begin position="20"/>
        <end position="286"/>
    </location>
</feature>
<dbReference type="PANTHER" id="PTHR48098:SF1">
    <property type="entry name" value="DIACYLGLYCEROL ACYLTRANSFERASE_MYCOLYLTRANSFERASE AG85A"/>
    <property type="match status" value="1"/>
</dbReference>
<keyword evidence="3" id="KW-1185">Reference proteome</keyword>
<evidence type="ECO:0000256" key="1">
    <source>
        <dbReference type="SAM" id="SignalP"/>
    </source>
</evidence>
<accession>A0A178IL79</accession>
<gene>
    <name evidence="2" type="ORF">AW736_11240</name>
</gene>
<dbReference type="SUPFAM" id="SSF53474">
    <property type="entry name" value="alpha/beta-Hydrolases"/>
    <property type="match status" value="1"/>
</dbReference>
<dbReference type="InterPro" id="IPR029058">
    <property type="entry name" value="AB_hydrolase_fold"/>
</dbReference>
<dbReference type="Gene3D" id="3.40.50.1820">
    <property type="entry name" value="alpha/beta hydrolase"/>
    <property type="match status" value="1"/>
</dbReference>
<dbReference type="OrthoDB" id="184858at2"/>
<protein>
    <recommendedName>
        <fullName evidence="4">Esterase</fullName>
    </recommendedName>
</protein>
<comment type="caution">
    <text evidence="2">The sequence shown here is derived from an EMBL/GenBank/DDBJ whole genome shotgun (WGS) entry which is preliminary data.</text>
</comment>